<comment type="caution">
    <text evidence="2">The sequence shown here is derived from an EMBL/GenBank/DDBJ whole genome shotgun (WGS) entry which is preliminary data.</text>
</comment>
<dbReference type="InterPro" id="IPR036770">
    <property type="entry name" value="Ankyrin_rpt-contain_sf"/>
</dbReference>
<organism evidence="2 3">
    <name type="scientific">Aspergillus kawachii</name>
    <name type="common">White koji mold</name>
    <name type="synonym">Aspergillus awamori var. kawachi</name>
    <dbReference type="NCBI Taxonomy" id="1069201"/>
    <lineage>
        <taxon>Eukaryota</taxon>
        <taxon>Fungi</taxon>
        <taxon>Dikarya</taxon>
        <taxon>Ascomycota</taxon>
        <taxon>Pezizomycotina</taxon>
        <taxon>Eurotiomycetes</taxon>
        <taxon>Eurotiomycetidae</taxon>
        <taxon>Eurotiales</taxon>
        <taxon>Aspergillaceae</taxon>
        <taxon>Aspergillus</taxon>
        <taxon>Aspergillus subgen. Circumdati</taxon>
    </lineage>
</organism>
<feature type="repeat" description="ANK" evidence="1">
    <location>
        <begin position="11"/>
        <end position="37"/>
    </location>
</feature>
<dbReference type="SUPFAM" id="SSF48403">
    <property type="entry name" value="Ankyrin repeat"/>
    <property type="match status" value="1"/>
</dbReference>
<proteinExistence type="predicted"/>
<dbReference type="InterPro" id="IPR002110">
    <property type="entry name" value="Ankyrin_rpt"/>
</dbReference>
<dbReference type="EMBL" id="BCWF01000009">
    <property type="protein sequence ID" value="GAT21029.1"/>
    <property type="molecule type" value="Genomic_DNA"/>
</dbReference>
<dbReference type="SMART" id="SM00248">
    <property type="entry name" value="ANK"/>
    <property type="match status" value="3"/>
</dbReference>
<evidence type="ECO:0000313" key="3">
    <source>
        <dbReference type="Proteomes" id="UP000075230"/>
    </source>
</evidence>
<dbReference type="AlphaFoldDB" id="A0A146F5B8"/>
<evidence type="ECO:0000256" key="1">
    <source>
        <dbReference type="PROSITE-ProRule" id="PRU00023"/>
    </source>
</evidence>
<dbReference type="PROSITE" id="PS50088">
    <property type="entry name" value="ANK_REPEAT"/>
    <property type="match status" value="1"/>
</dbReference>
<gene>
    <name evidence="2" type="ORF">RIB2604_00900500</name>
</gene>
<evidence type="ECO:0000313" key="2">
    <source>
        <dbReference type="EMBL" id="GAT21029.1"/>
    </source>
</evidence>
<accession>A0A146F5B8</accession>
<reference evidence="2 3" key="1">
    <citation type="journal article" date="2016" name="DNA Res.">
        <title>Genome sequence of Aspergillus luchuensis NBRC 4314.</title>
        <authorList>
            <person name="Yamada O."/>
            <person name="Machida M."/>
            <person name="Hosoyama A."/>
            <person name="Goto M."/>
            <person name="Takahashi T."/>
            <person name="Futagami T."/>
            <person name="Yamagata Y."/>
            <person name="Takeuchi M."/>
            <person name="Kobayashi T."/>
            <person name="Koike H."/>
            <person name="Abe K."/>
            <person name="Asai K."/>
            <person name="Arita M."/>
            <person name="Fujita N."/>
            <person name="Fukuda K."/>
            <person name="Higa K."/>
            <person name="Horikawa H."/>
            <person name="Ishikawa T."/>
            <person name="Jinno K."/>
            <person name="Kato Y."/>
            <person name="Kirimura K."/>
            <person name="Mizutani O."/>
            <person name="Nakasone K."/>
            <person name="Sano M."/>
            <person name="Shiraishi Y."/>
            <person name="Tsukahara M."/>
            <person name="Gomi K."/>
        </authorList>
    </citation>
    <scope>NUCLEOTIDE SEQUENCE [LARGE SCALE GENOMIC DNA]</scope>
    <source>
        <strain evidence="2 3">RIB 2604</strain>
    </source>
</reference>
<sequence length="129" mass="14369">MDITDSLRTVHGESPLQLAVKLRRYDIVVLLLDYEANALGTITIDKRLVEIAAEHVDIAMIQLLIANTNVITAIGGWALLRAVSNDQYEAASFLLNQGFDLHSKAEVARDAQRGFHCELEAKVQLLREQ</sequence>
<dbReference type="Proteomes" id="UP000075230">
    <property type="component" value="Unassembled WGS sequence"/>
</dbReference>
<protein>
    <submittedName>
        <fullName evidence="2">Uncharacterized protein</fullName>
    </submittedName>
</protein>
<dbReference type="PROSITE" id="PS50297">
    <property type="entry name" value="ANK_REP_REGION"/>
    <property type="match status" value="1"/>
</dbReference>
<dbReference type="Gene3D" id="1.25.40.20">
    <property type="entry name" value="Ankyrin repeat-containing domain"/>
    <property type="match status" value="1"/>
</dbReference>
<keyword evidence="1" id="KW-0040">ANK repeat</keyword>
<dbReference type="Pfam" id="PF00023">
    <property type="entry name" value="Ank"/>
    <property type="match status" value="1"/>
</dbReference>
<reference evidence="3" key="2">
    <citation type="submission" date="2016-02" db="EMBL/GenBank/DDBJ databases">
        <title>Genome sequencing of Aspergillus luchuensis NBRC 4314.</title>
        <authorList>
            <person name="Yamada O."/>
        </authorList>
    </citation>
    <scope>NUCLEOTIDE SEQUENCE [LARGE SCALE GENOMIC DNA]</scope>
    <source>
        <strain evidence="3">RIB 2604</strain>
    </source>
</reference>
<name>A0A146F5B8_ASPKA</name>